<organism evidence="3">
    <name type="scientific">hydrothermal vent metagenome</name>
    <dbReference type="NCBI Taxonomy" id="652676"/>
    <lineage>
        <taxon>unclassified sequences</taxon>
        <taxon>metagenomes</taxon>
        <taxon>ecological metagenomes</taxon>
    </lineage>
</organism>
<sequence>MWNERFAEPGYLFGTEPAQFLREHEQYLIPGGRALAVADGEGRNSVFLASKGLDVTAMDGSSVAVEKARELAKERGVTVDFNLADIMEWDWQNEAYDLVVAIFIQFSGPEDRQKVFAGLKKTLKKGGILMLHGYTVEQLEHGTGGPPCAENLYTTEMLSKTFSDMEILHLKAYERDVDEGRAHSGRSSLIDLIARKK</sequence>
<dbReference type="Pfam" id="PF13649">
    <property type="entry name" value="Methyltransf_25"/>
    <property type="match status" value="1"/>
</dbReference>
<dbReference type="InterPro" id="IPR041698">
    <property type="entry name" value="Methyltransf_25"/>
</dbReference>
<dbReference type="EMBL" id="UOEO01000163">
    <property type="protein sequence ID" value="VAW21265.1"/>
    <property type="molecule type" value="Genomic_DNA"/>
</dbReference>
<dbReference type="InterPro" id="IPR029063">
    <property type="entry name" value="SAM-dependent_MTases_sf"/>
</dbReference>
<reference evidence="3" key="1">
    <citation type="submission" date="2018-06" db="EMBL/GenBank/DDBJ databases">
        <authorList>
            <person name="Zhirakovskaya E."/>
        </authorList>
    </citation>
    <scope>NUCLEOTIDE SEQUENCE</scope>
</reference>
<dbReference type="GO" id="GO:0016740">
    <property type="term" value="F:transferase activity"/>
    <property type="evidence" value="ECO:0007669"/>
    <property type="project" value="UniProtKB-KW"/>
</dbReference>
<dbReference type="PANTHER" id="PTHR43861:SF3">
    <property type="entry name" value="PUTATIVE (AFU_ORTHOLOGUE AFUA_2G14390)-RELATED"/>
    <property type="match status" value="1"/>
</dbReference>
<proteinExistence type="predicted"/>
<feature type="domain" description="Methyltransferase" evidence="2">
    <location>
        <begin position="35"/>
        <end position="127"/>
    </location>
</feature>
<evidence type="ECO:0000256" key="1">
    <source>
        <dbReference type="ARBA" id="ARBA00022679"/>
    </source>
</evidence>
<dbReference type="SUPFAM" id="SSF53335">
    <property type="entry name" value="S-adenosyl-L-methionine-dependent methyltransferases"/>
    <property type="match status" value="1"/>
</dbReference>
<dbReference type="Gene3D" id="3.40.50.150">
    <property type="entry name" value="Vaccinia Virus protein VP39"/>
    <property type="match status" value="1"/>
</dbReference>
<evidence type="ECO:0000313" key="3">
    <source>
        <dbReference type="EMBL" id="VAW21265.1"/>
    </source>
</evidence>
<keyword evidence="1" id="KW-0808">Transferase</keyword>
<protein>
    <recommendedName>
        <fullName evidence="2">Methyltransferase domain-containing protein</fullName>
    </recommendedName>
</protein>
<dbReference type="CDD" id="cd02440">
    <property type="entry name" value="AdoMet_MTases"/>
    <property type="match status" value="1"/>
</dbReference>
<dbReference type="AlphaFoldDB" id="A0A3B0TRL4"/>
<name>A0A3B0TRL4_9ZZZZ</name>
<accession>A0A3B0TRL4</accession>
<dbReference type="PANTHER" id="PTHR43861">
    <property type="entry name" value="TRANS-ACONITATE 2-METHYLTRANSFERASE-RELATED"/>
    <property type="match status" value="1"/>
</dbReference>
<gene>
    <name evidence="3" type="ORF">MNBD_ALPHA12-2009</name>
</gene>
<evidence type="ECO:0000259" key="2">
    <source>
        <dbReference type="Pfam" id="PF13649"/>
    </source>
</evidence>